<name>A0A183CT83_GLOPA</name>
<dbReference type="WBParaSite" id="GPLIN_001609100">
    <property type="protein sequence ID" value="GPLIN_001609100"/>
    <property type="gene ID" value="GPLIN_001609100"/>
</dbReference>
<evidence type="ECO:0000313" key="2">
    <source>
        <dbReference type="WBParaSite" id="GPLIN_001609100"/>
    </source>
</evidence>
<accession>A0A183CT83</accession>
<proteinExistence type="predicted"/>
<reference evidence="2" key="2">
    <citation type="submission" date="2016-06" db="UniProtKB">
        <authorList>
            <consortium name="WormBaseParasite"/>
        </authorList>
    </citation>
    <scope>IDENTIFICATION</scope>
</reference>
<dbReference type="Proteomes" id="UP000050741">
    <property type="component" value="Unassembled WGS sequence"/>
</dbReference>
<sequence>MGSGWTTMETVVTSFVNEKPNELLQLKKMQLEQEESIGLSVRKIDGLLHGDASEITAA</sequence>
<keyword evidence="1" id="KW-1185">Reference proteome</keyword>
<dbReference type="AlphaFoldDB" id="A0A183CT83"/>
<protein>
    <submittedName>
        <fullName evidence="2">Ovule protein</fullName>
    </submittedName>
</protein>
<reference evidence="1" key="1">
    <citation type="submission" date="2014-05" db="EMBL/GenBank/DDBJ databases">
        <title>The genome and life-stage specific transcriptomes of Globodera pallida elucidate key aspects of plant parasitism by a cyst nematode.</title>
        <authorList>
            <person name="Cotton J.A."/>
            <person name="Lilley C.J."/>
            <person name="Jones L.M."/>
            <person name="Kikuchi T."/>
            <person name="Reid A.J."/>
            <person name="Thorpe P."/>
            <person name="Tsai I.J."/>
            <person name="Beasley H."/>
            <person name="Blok V."/>
            <person name="Cock P.J.A."/>
            <person name="Van den Akker S.E."/>
            <person name="Holroyd N."/>
            <person name="Hunt M."/>
            <person name="Mantelin S."/>
            <person name="Naghra H."/>
            <person name="Pain A."/>
            <person name="Palomares-Rius J.E."/>
            <person name="Zarowiecki M."/>
            <person name="Berriman M."/>
            <person name="Jones J.T."/>
            <person name="Urwin P.E."/>
        </authorList>
    </citation>
    <scope>NUCLEOTIDE SEQUENCE [LARGE SCALE GENOMIC DNA]</scope>
    <source>
        <strain evidence="1">Lindley</strain>
    </source>
</reference>
<organism evidence="1 2">
    <name type="scientific">Globodera pallida</name>
    <name type="common">Potato cyst nematode worm</name>
    <name type="synonym">Heterodera pallida</name>
    <dbReference type="NCBI Taxonomy" id="36090"/>
    <lineage>
        <taxon>Eukaryota</taxon>
        <taxon>Metazoa</taxon>
        <taxon>Ecdysozoa</taxon>
        <taxon>Nematoda</taxon>
        <taxon>Chromadorea</taxon>
        <taxon>Rhabditida</taxon>
        <taxon>Tylenchina</taxon>
        <taxon>Tylenchomorpha</taxon>
        <taxon>Tylenchoidea</taxon>
        <taxon>Heteroderidae</taxon>
        <taxon>Heteroderinae</taxon>
        <taxon>Globodera</taxon>
    </lineage>
</organism>
<evidence type="ECO:0000313" key="1">
    <source>
        <dbReference type="Proteomes" id="UP000050741"/>
    </source>
</evidence>